<gene>
    <name evidence="1" type="ORF">EVAR_71444_1</name>
</gene>
<organism evidence="1 2">
    <name type="scientific">Eumeta variegata</name>
    <name type="common">Bagworm moth</name>
    <name type="synonym">Eumeta japonica</name>
    <dbReference type="NCBI Taxonomy" id="151549"/>
    <lineage>
        <taxon>Eukaryota</taxon>
        <taxon>Metazoa</taxon>
        <taxon>Ecdysozoa</taxon>
        <taxon>Arthropoda</taxon>
        <taxon>Hexapoda</taxon>
        <taxon>Insecta</taxon>
        <taxon>Pterygota</taxon>
        <taxon>Neoptera</taxon>
        <taxon>Endopterygota</taxon>
        <taxon>Lepidoptera</taxon>
        <taxon>Glossata</taxon>
        <taxon>Ditrysia</taxon>
        <taxon>Tineoidea</taxon>
        <taxon>Psychidae</taxon>
        <taxon>Oiketicinae</taxon>
        <taxon>Eumeta</taxon>
    </lineage>
</organism>
<reference evidence="1 2" key="1">
    <citation type="journal article" date="2019" name="Commun. Biol.">
        <title>The bagworm genome reveals a unique fibroin gene that provides high tensile strength.</title>
        <authorList>
            <person name="Kono N."/>
            <person name="Nakamura H."/>
            <person name="Ohtoshi R."/>
            <person name="Tomita M."/>
            <person name="Numata K."/>
            <person name="Arakawa K."/>
        </authorList>
    </citation>
    <scope>NUCLEOTIDE SEQUENCE [LARGE SCALE GENOMIC DNA]</scope>
</reference>
<evidence type="ECO:0000313" key="1">
    <source>
        <dbReference type="EMBL" id="GBO99881.1"/>
    </source>
</evidence>
<sequence>MLKDLTHICKNRSSKDKTPNPRGKKLIELIDDIGVSTSRASAFLGWPISAFHFFIVVNKILLKYYESPCSDSHCISHVSRNLPNSFAAGNKRLRATRWAWKTSEERFRQKTQCAKINYTITGLSTINTNLHGITTHQILILRSVVAKPLDKFAAETEPVDKRHYGGPNRPNRQALYVSPAEKSLSKTVEYLRAFAANLVAEQDRRASQDMESHAILSACGLSIVKTRENSLVIGRIGYAIGVQADQEVNPNQQIEVPFADFEGFIISKRTPQDVSFIEIMSELNIFFGGLSCFTHSTLAGYGNAPSLEHLCPRSVVAKPLDKFAAETEPVDRDIMAVCKNVFQRPLTTINKKVNILRVFPGPPAAPQWSKKDN</sequence>
<dbReference type="Proteomes" id="UP000299102">
    <property type="component" value="Unassembled WGS sequence"/>
</dbReference>
<accession>A0A4C1SCR1</accession>
<keyword evidence="2" id="KW-1185">Reference proteome</keyword>
<dbReference type="OrthoDB" id="7426329at2759"/>
<dbReference type="AlphaFoldDB" id="A0A4C1SCR1"/>
<name>A0A4C1SCR1_EUMVA</name>
<proteinExistence type="predicted"/>
<protein>
    <submittedName>
        <fullName evidence="1">Uncharacterized protein</fullName>
    </submittedName>
</protein>
<dbReference type="EMBL" id="BGZK01003315">
    <property type="protein sequence ID" value="GBO99881.1"/>
    <property type="molecule type" value="Genomic_DNA"/>
</dbReference>
<evidence type="ECO:0000313" key="2">
    <source>
        <dbReference type="Proteomes" id="UP000299102"/>
    </source>
</evidence>
<comment type="caution">
    <text evidence="1">The sequence shown here is derived from an EMBL/GenBank/DDBJ whole genome shotgun (WGS) entry which is preliminary data.</text>
</comment>